<organism evidence="5 6">
    <name type="scientific">Glarea lozoyensis (strain ATCC 20868 / MF5171)</name>
    <dbReference type="NCBI Taxonomy" id="1116229"/>
    <lineage>
        <taxon>Eukaryota</taxon>
        <taxon>Fungi</taxon>
        <taxon>Dikarya</taxon>
        <taxon>Ascomycota</taxon>
        <taxon>Pezizomycotina</taxon>
        <taxon>Leotiomycetes</taxon>
        <taxon>Helotiales</taxon>
        <taxon>Helotiaceae</taxon>
        <taxon>Glarea</taxon>
    </lineage>
</organism>
<feature type="domain" description="Adenosine deaminase" evidence="4">
    <location>
        <begin position="30"/>
        <end position="372"/>
    </location>
</feature>
<evidence type="ECO:0000256" key="1">
    <source>
        <dbReference type="ARBA" id="ARBA00001947"/>
    </source>
</evidence>
<dbReference type="Proteomes" id="UP000016922">
    <property type="component" value="Unassembled WGS sequence"/>
</dbReference>
<dbReference type="STRING" id="1116229.S3CZ64"/>
<evidence type="ECO:0000256" key="3">
    <source>
        <dbReference type="ARBA" id="ARBA00022801"/>
    </source>
</evidence>
<evidence type="ECO:0000256" key="2">
    <source>
        <dbReference type="ARBA" id="ARBA00022723"/>
    </source>
</evidence>
<dbReference type="GO" id="GO:0046872">
    <property type="term" value="F:metal ion binding"/>
    <property type="evidence" value="ECO:0007669"/>
    <property type="project" value="UniProtKB-KW"/>
</dbReference>
<dbReference type="Pfam" id="PF00962">
    <property type="entry name" value="A_deaminase"/>
    <property type="match status" value="1"/>
</dbReference>
<dbReference type="InterPro" id="IPR006330">
    <property type="entry name" value="Ado/ade_deaminase"/>
</dbReference>
<keyword evidence="6" id="KW-1185">Reference proteome</keyword>
<dbReference type="GO" id="GO:0000034">
    <property type="term" value="F:adenine deaminase activity"/>
    <property type="evidence" value="ECO:0007669"/>
    <property type="project" value="TreeGrafter"/>
</dbReference>
<evidence type="ECO:0000259" key="4">
    <source>
        <dbReference type="Pfam" id="PF00962"/>
    </source>
</evidence>
<dbReference type="GO" id="GO:0006146">
    <property type="term" value="P:adenine catabolic process"/>
    <property type="evidence" value="ECO:0007669"/>
    <property type="project" value="TreeGrafter"/>
</dbReference>
<dbReference type="GeneID" id="19471977"/>
<keyword evidence="2" id="KW-0479">Metal-binding</keyword>
<dbReference type="Gene3D" id="3.20.20.140">
    <property type="entry name" value="Metal-dependent hydrolases"/>
    <property type="match status" value="1"/>
</dbReference>
<dbReference type="KEGG" id="glz:GLAREA_12937"/>
<reference evidence="5 6" key="1">
    <citation type="journal article" date="2013" name="BMC Genomics">
        <title>Genomics-driven discovery of the pneumocandin biosynthetic gene cluster in the fungus Glarea lozoyensis.</title>
        <authorList>
            <person name="Chen L."/>
            <person name="Yue Q."/>
            <person name="Zhang X."/>
            <person name="Xiang M."/>
            <person name="Wang C."/>
            <person name="Li S."/>
            <person name="Che Y."/>
            <person name="Ortiz-Lopez F.J."/>
            <person name="Bills G.F."/>
            <person name="Liu X."/>
            <person name="An Z."/>
        </authorList>
    </citation>
    <scope>NUCLEOTIDE SEQUENCE [LARGE SCALE GENOMIC DNA]</scope>
    <source>
        <strain evidence="6">ATCC 20868 / MF5171</strain>
    </source>
</reference>
<dbReference type="InterPro" id="IPR001365">
    <property type="entry name" value="A_deaminase_dom"/>
</dbReference>
<dbReference type="InterPro" id="IPR032466">
    <property type="entry name" value="Metal_Hydrolase"/>
</dbReference>
<dbReference type="eggNOG" id="KOG1097">
    <property type="taxonomic scope" value="Eukaryota"/>
</dbReference>
<evidence type="ECO:0000313" key="6">
    <source>
        <dbReference type="Proteomes" id="UP000016922"/>
    </source>
</evidence>
<dbReference type="SUPFAM" id="SSF51556">
    <property type="entry name" value="Metallo-dependent hydrolases"/>
    <property type="match status" value="1"/>
</dbReference>
<dbReference type="OMA" id="RITAHCD"/>
<accession>S3CZ64</accession>
<proteinExistence type="predicted"/>
<dbReference type="AlphaFoldDB" id="S3CZ64"/>
<dbReference type="GO" id="GO:0043103">
    <property type="term" value="P:hypoxanthine salvage"/>
    <property type="evidence" value="ECO:0007669"/>
    <property type="project" value="TreeGrafter"/>
</dbReference>
<name>S3CZ64_GLAL2</name>
<dbReference type="PANTHER" id="PTHR43114:SF7">
    <property type="entry name" value="ADENOSINE DEAMINASE DOMAIN-CONTAINING PROTEIN"/>
    <property type="match status" value="1"/>
</dbReference>
<protein>
    <submittedName>
        <fullName evidence="5">Metallo-dependent hydrolase</fullName>
    </submittedName>
</protein>
<sequence>MNTALSTPEQRLEWRNRHVLSNDKFVQGLPKIELHVHIEGTMTPELRWYLSQRHGIPLRAGSDQIPLFSEEEVRQAYKNIRGRIGAASAEGRKCFTFFEIYYGGFDLLQCEEDFFLLAVCYFERAADMNVRYCEPFFDPQGHTRRGIPFEVIMKGFKRASELAERKLNVKSKWIMCILRDSPVEDAMPTYEAMLPYRDVIVGIGLDSDELDRPPSLFHEVFKRARDDGFKITSHCDFNQKNTHEHIRQVVEELSGNGADRIDHGMNAADRPELMETIREKDIGLTLSPCGYVRHSSEEEVFSRIRKLFDAGIKITIASDDPAYMEDNWVLHALYLVKEKCNFSNSELVQLQKNAVSICWADEDFKDSFSTELSKFEASFS</sequence>
<dbReference type="GO" id="GO:0005829">
    <property type="term" value="C:cytosol"/>
    <property type="evidence" value="ECO:0007669"/>
    <property type="project" value="TreeGrafter"/>
</dbReference>
<gene>
    <name evidence="5" type="ORF">GLAREA_12937</name>
</gene>
<dbReference type="NCBIfam" id="TIGR01430">
    <property type="entry name" value="aden_deam"/>
    <property type="match status" value="1"/>
</dbReference>
<dbReference type="PANTHER" id="PTHR43114">
    <property type="entry name" value="ADENINE DEAMINASE"/>
    <property type="match status" value="1"/>
</dbReference>
<evidence type="ECO:0000313" key="5">
    <source>
        <dbReference type="EMBL" id="EPE30214.1"/>
    </source>
</evidence>
<comment type="cofactor">
    <cofactor evidence="1">
        <name>Zn(2+)</name>
        <dbReference type="ChEBI" id="CHEBI:29105"/>
    </cofactor>
</comment>
<dbReference type="HOGENOM" id="CLU_039228_7_0_1"/>
<dbReference type="RefSeq" id="XP_008082891.1">
    <property type="nucleotide sequence ID" value="XM_008084700.1"/>
</dbReference>
<dbReference type="OrthoDB" id="272271at2759"/>
<keyword evidence="3 5" id="KW-0378">Hydrolase</keyword>
<dbReference type="EMBL" id="KE145365">
    <property type="protein sequence ID" value="EPE30214.1"/>
    <property type="molecule type" value="Genomic_DNA"/>
</dbReference>